<evidence type="ECO:0008006" key="4">
    <source>
        <dbReference type="Google" id="ProtNLM"/>
    </source>
</evidence>
<evidence type="ECO:0000313" key="2">
    <source>
        <dbReference type="EMBL" id="MBC8562405.1"/>
    </source>
</evidence>
<feature type="transmembrane region" description="Helical" evidence="1">
    <location>
        <begin position="12"/>
        <end position="34"/>
    </location>
</feature>
<proteinExistence type="predicted"/>
<reference evidence="2 3" key="1">
    <citation type="submission" date="2020-08" db="EMBL/GenBank/DDBJ databases">
        <title>Genome public.</title>
        <authorList>
            <person name="Liu C."/>
            <person name="Sun Q."/>
        </authorList>
    </citation>
    <scope>NUCLEOTIDE SEQUENCE [LARGE SCALE GENOMIC DNA]</scope>
    <source>
        <strain evidence="2 3">NSJ-37</strain>
    </source>
</reference>
<keyword evidence="1" id="KW-1133">Transmembrane helix</keyword>
<feature type="transmembrane region" description="Helical" evidence="1">
    <location>
        <begin position="97"/>
        <end position="115"/>
    </location>
</feature>
<accession>A0ABR7N1B6</accession>
<protein>
    <recommendedName>
        <fullName evidence="4">DUF4129 domain-containing protein</fullName>
    </recommendedName>
</protein>
<evidence type="ECO:0000313" key="3">
    <source>
        <dbReference type="Proteomes" id="UP000606193"/>
    </source>
</evidence>
<name>A0ABR7N1B6_9FIRM</name>
<feature type="transmembrane region" description="Helical" evidence="1">
    <location>
        <begin position="176"/>
        <end position="195"/>
    </location>
</feature>
<dbReference type="Proteomes" id="UP000606193">
    <property type="component" value="Unassembled WGS sequence"/>
</dbReference>
<feature type="transmembrane region" description="Helical" evidence="1">
    <location>
        <begin position="73"/>
        <end position="91"/>
    </location>
</feature>
<sequence length="364" mass="41774">MKRGVEIKSKPQIWLEISIDLLHIAAWIGIYYFFKTLLPAGRAVTCAGILVGACIVLECLLRAMGRLFLNIYRIPWLVFAEAVLLFFYGGLHEEMLLRLYGIILAGICIAGHFWCMSLQGMIEYLEQNGELKNVPEDSIFRGNMQVVSVIVLVVSVVFLGIVLVRQDISFSFVGDFFKMLIAYITGAVHWLLRLLKRFSGKEMLPPEETPMPMATRIPEVINDDHSQGLGVILLLTVIGAVVIYVFVRMILTSQGPSDLPQGQRPVFHKRGIKEDVVEKLDAEERNFLFFRNHRERVRYLFKKQVKGYYKQNVPASHTAGELYRGMQQETGEKELARRKAVYEKARYSRRPITRQDVKKMKKNE</sequence>
<dbReference type="EMBL" id="JACRSX010000007">
    <property type="protein sequence ID" value="MBC8562405.1"/>
    <property type="molecule type" value="Genomic_DNA"/>
</dbReference>
<keyword evidence="1" id="KW-0812">Transmembrane</keyword>
<evidence type="ECO:0000256" key="1">
    <source>
        <dbReference type="SAM" id="Phobius"/>
    </source>
</evidence>
<gene>
    <name evidence="2" type="ORF">H8704_07150</name>
</gene>
<feature type="transmembrane region" description="Helical" evidence="1">
    <location>
        <begin position="231"/>
        <end position="251"/>
    </location>
</feature>
<feature type="transmembrane region" description="Helical" evidence="1">
    <location>
        <begin position="146"/>
        <end position="164"/>
    </location>
</feature>
<organism evidence="2 3">
    <name type="scientific">Jutongia huaianensis</name>
    <dbReference type="NCBI Taxonomy" id="2763668"/>
    <lineage>
        <taxon>Bacteria</taxon>
        <taxon>Bacillati</taxon>
        <taxon>Bacillota</taxon>
        <taxon>Clostridia</taxon>
        <taxon>Lachnospirales</taxon>
        <taxon>Lachnospiraceae</taxon>
        <taxon>Jutongia</taxon>
    </lineage>
</organism>
<comment type="caution">
    <text evidence="2">The sequence shown here is derived from an EMBL/GenBank/DDBJ whole genome shotgun (WGS) entry which is preliminary data.</text>
</comment>
<dbReference type="RefSeq" id="WP_249297813.1">
    <property type="nucleotide sequence ID" value="NZ_JACRSX010000007.1"/>
</dbReference>
<keyword evidence="1" id="KW-0472">Membrane</keyword>
<feature type="transmembrane region" description="Helical" evidence="1">
    <location>
        <begin position="40"/>
        <end position="61"/>
    </location>
</feature>
<keyword evidence="3" id="KW-1185">Reference proteome</keyword>